<evidence type="ECO:0000313" key="1">
    <source>
        <dbReference type="EMBL" id="KAK9088666.1"/>
    </source>
</evidence>
<evidence type="ECO:0000313" key="2">
    <source>
        <dbReference type="Proteomes" id="UP001419268"/>
    </source>
</evidence>
<dbReference type="EMBL" id="JBBNAG010000012">
    <property type="protein sequence ID" value="KAK9088666.1"/>
    <property type="molecule type" value="Genomic_DNA"/>
</dbReference>
<dbReference type="AlphaFoldDB" id="A0AAP0HLE3"/>
<proteinExistence type="predicted"/>
<name>A0AAP0HLE3_9MAGN</name>
<protein>
    <submittedName>
        <fullName evidence="1">Uncharacterized protein</fullName>
    </submittedName>
</protein>
<dbReference type="Proteomes" id="UP001419268">
    <property type="component" value="Unassembled WGS sequence"/>
</dbReference>
<keyword evidence="2" id="KW-1185">Reference proteome</keyword>
<accession>A0AAP0HLE3</accession>
<reference evidence="1 2" key="1">
    <citation type="submission" date="2024-01" db="EMBL/GenBank/DDBJ databases">
        <title>Genome assemblies of Stephania.</title>
        <authorList>
            <person name="Yang L."/>
        </authorList>
    </citation>
    <scope>NUCLEOTIDE SEQUENCE [LARGE SCALE GENOMIC DNA]</scope>
    <source>
        <strain evidence="1">JXDWG</strain>
        <tissue evidence="1">Leaf</tissue>
    </source>
</reference>
<gene>
    <name evidence="1" type="ORF">Scep_027748</name>
</gene>
<organism evidence="1 2">
    <name type="scientific">Stephania cephalantha</name>
    <dbReference type="NCBI Taxonomy" id="152367"/>
    <lineage>
        <taxon>Eukaryota</taxon>
        <taxon>Viridiplantae</taxon>
        <taxon>Streptophyta</taxon>
        <taxon>Embryophyta</taxon>
        <taxon>Tracheophyta</taxon>
        <taxon>Spermatophyta</taxon>
        <taxon>Magnoliopsida</taxon>
        <taxon>Ranunculales</taxon>
        <taxon>Menispermaceae</taxon>
        <taxon>Menispermoideae</taxon>
        <taxon>Cissampelideae</taxon>
        <taxon>Stephania</taxon>
    </lineage>
</organism>
<comment type="caution">
    <text evidence="1">The sequence shown here is derived from an EMBL/GenBank/DDBJ whole genome shotgun (WGS) entry which is preliminary data.</text>
</comment>
<sequence length="149" mass="16582">MTITNEDVRVLLGILITSKTMVAPFKDSKSLTTMVSRLLEVSVTDVDGEIKIRPGFTVSLVSHPFAETPEHTTGSMTRIRTLWCTLKVNLIVDDVFQMADQVIAFLSGAEHTYEKSIATASQSEGGTTSTKDVLHYSQKEKDHLRRIRL</sequence>